<dbReference type="GO" id="GO:0042744">
    <property type="term" value="P:hydrogen peroxide catabolic process"/>
    <property type="evidence" value="ECO:0007669"/>
    <property type="project" value="TreeGrafter"/>
</dbReference>
<dbReference type="InParanoid" id="Q021I2"/>
<keyword evidence="1" id="KW-0560">Oxidoreductase</keyword>
<dbReference type="Gene3D" id="2.40.180.10">
    <property type="entry name" value="Catalase core domain"/>
    <property type="match status" value="1"/>
</dbReference>
<organism evidence="5">
    <name type="scientific">Solibacter usitatus (strain Ellin6076)</name>
    <dbReference type="NCBI Taxonomy" id="234267"/>
    <lineage>
        <taxon>Bacteria</taxon>
        <taxon>Pseudomonadati</taxon>
        <taxon>Acidobacteriota</taxon>
        <taxon>Terriglobia</taxon>
        <taxon>Bryobacterales</taxon>
        <taxon>Solibacteraceae</taxon>
        <taxon>Candidatus Solibacter</taxon>
    </lineage>
</organism>
<proteinExistence type="inferred from homology"/>
<dbReference type="STRING" id="234267.Acid_3434"/>
<dbReference type="CDD" id="cd08153">
    <property type="entry name" value="srpA_like"/>
    <property type="match status" value="1"/>
</dbReference>
<comment type="function">
    <text evidence="1">Has an organic peroxide-dependent peroxidase activity.</text>
</comment>
<evidence type="ECO:0000259" key="4">
    <source>
        <dbReference type="SMART" id="SM01060"/>
    </source>
</evidence>
<sequence length="326" mass="35685">MVSSILVQHNLRKDFTMTPAKENLSSQEVLQAFDDVSGLHPGYRPVHAKGILLSGRFRPSPSGMSLTKAPHLHRSFTPVTVRFSDFAGVPAVPDNDPNASPRGLAIRFHLAEHVHTDIIAHSVDGFPARTVEEFVEFLRAIAASRPESPKPSPVEVFLAAHPAALAFVQANKPVPCSFARENFFSVSAYEFTDASGVSRFGRYRIRPADGAEYLDAAAAASAPANFLFDEIRQRVGKGPLEFRIEVQLSAAGDRVDDSTVHWPKDRPQIEFGTIELTSVVANNDAEQRQIIFDPIPRVDGIGSSGDPLLEPRANVYLASGRRRRQG</sequence>
<dbReference type="PANTHER" id="PTHR11465:SF62">
    <property type="entry name" value="CATALASE T"/>
    <property type="match status" value="1"/>
</dbReference>
<dbReference type="EC" id="1.11.1.-" evidence="1"/>
<dbReference type="SUPFAM" id="SSF56634">
    <property type="entry name" value="Heme-dependent catalase-like"/>
    <property type="match status" value="1"/>
</dbReference>
<dbReference type="HOGENOM" id="CLU_045961_0_0_0"/>
<dbReference type="GO" id="GO:0046872">
    <property type="term" value="F:metal ion binding"/>
    <property type="evidence" value="ECO:0007669"/>
    <property type="project" value="UniProtKB-KW"/>
</dbReference>
<dbReference type="eggNOG" id="COG0753">
    <property type="taxonomic scope" value="Bacteria"/>
</dbReference>
<dbReference type="SMART" id="SM01060">
    <property type="entry name" value="Catalase"/>
    <property type="match status" value="1"/>
</dbReference>
<dbReference type="GO" id="GO:0042542">
    <property type="term" value="P:response to hydrogen peroxide"/>
    <property type="evidence" value="ECO:0007669"/>
    <property type="project" value="TreeGrafter"/>
</dbReference>
<evidence type="ECO:0000256" key="2">
    <source>
        <dbReference type="PIRSR" id="PIRSR000296-1"/>
    </source>
</evidence>
<dbReference type="InterPro" id="IPR020835">
    <property type="entry name" value="Catalase_sf"/>
</dbReference>
<keyword evidence="1 3" id="KW-0349">Heme</keyword>
<dbReference type="InterPro" id="IPR024168">
    <property type="entry name" value="Catalase_SrpA-type_pred"/>
</dbReference>
<dbReference type="GO" id="GO:0005737">
    <property type="term" value="C:cytoplasm"/>
    <property type="evidence" value="ECO:0007669"/>
    <property type="project" value="TreeGrafter"/>
</dbReference>
<dbReference type="EMBL" id="CP000473">
    <property type="protein sequence ID" value="ABJ84407.1"/>
    <property type="molecule type" value="Genomic_DNA"/>
</dbReference>
<dbReference type="KEGG" id="sus:Acid_3434"/>
<dbReference type="PIRSF" id="PIRSF000296">
    <property type="entry name" value="SrpA"/>
    <property type="match status" value="1"/>
</dbReference>
<evidence type="ECO:0000313" key="5">
    <source>
        <dbReference type="EMBL" id="ABJ84407.1"/>
    </source>
</evidence>
<keyword evidence="1 3" id="KW-0479">Metal-binding</keyword>
<evidence type="ECO:0000256" key="3">
    <source>
        <dbReference type="PIRSR" id="PIRSR000296-2"/>
    </source>
</evidence>
<dbReference type="PANTHER" id="PTHR11465">
    <property type="entry name" value="CATALASE"/>
    <property type="match status" value="1"/>
</dbReference>
<dbReference type="InterPro" id="IPR011614">
    <property type="entry name" value="Catalase_core"/>
</dbReference>
<dbReference type="Gene3D" id="1.20.1280.120">
    <property type="match status" value="1"/>
</dbReference>
<feature type="binding site" description="axial binding residue" evidence="3">
    <location>
        <position position="316"/>
    </location>
    <ligand>
        <name>heme</name>
        <dbReference type="ChEBI" id="CHEBI:30413"/>
    </ligand>
    <ligandPart>
        <name>Fe</name>
        <dbReference type="ChEBI" id="CHEBI:18248"/>
    </ligandPart>
</feature>
<dbReference type="PROSITE" id="PS51402">
    <property type="entry name" value="CATALASE_3"/>
    <property type="match status" value="1"/>
</dbReference>
<dbReference type="PRINTS" id="PR00067">
    <property type="entry name" value="CATALASE"/>
</dbReference>
<feature type="active site" evidence="2">
    <location>
        <position position="47"/>
    </location>
</feature>
<comment type="similarity">
    <text evidence="1">Belongs to the catalase family.</text>
</comment>
<evidence type="ECO:0000256" key="1">
    <source>
        <dbReference type="PIRNR" id="PIRNR000296"/>
    </source>
</evidence>
<dbReference type="GO" id="GO:0020037">
    <property type="term" value="F:heme binding"/>
    <property type="evidence" value="ECO:0007669"/>
    <property type="project" value="InterPro"/>
</dbReference>
<accession>Q021I2</accession>
<dbReference type="AlphaFoldDB" id="Q021I2"/>
<keyword evidence="1" id="KW-0575">Peroxidase</keyword>
<dbReference type="Pfam" id="PF00199">
    <property type="entry name" value="Catalase"/>
    <property type="match status" value="1"/>
</dbReference>
<reference evidence="5" key="1">
    <citation type="submission" date="2006-10" db="EMBL/GenBank/DDBJ databases">
        <title>Complete sequence of Solibacter usitatus Ellin6076.</title>
        <authorList>
            <consortium name="US DOE Joint Genome Institute"/>
            <person name="Copeland A."/>
            <person name="Lucas S."/>
            <person name="Lapidus A."/>
            <person name="Barry K."/>
            <person name="Detter J.C."/>
            <person name="Glavina del Rio T."/>
            <person name="Hammon N."/>
            <person name="Israni S."/>
            <person name="Dalin E."/>
            <person name="Tice H."/>
            <person name="Pitluck S."/>
            <person name="Thompson L.S."/>
            <person name="Brettin T."/>
            <person name="Bruce D."/>
            <person name="Han C."/>
            <person name="Tapia R."/>
            <person name="Gilna P."/>
            <person name="Schmutz J."/>
            <person name="Larimer F."/>
            <person name="Land M."/>
            <person name="Hauser L."/>
            <person name="Kyrpides N."/>
            <person name="Mikhailova N."/>
            <person name="Janssen P.H."/>
            <person name="Kuske C.R."/>
            <person name="Richardson P."/>
        </authorList>
    </citation>
    <scope>NUCLEOTIDE SEQUENCE</scope>
    <source>
        <strain evidence="5">Ellin6076</strain>
    </source>
</reference>
<dbReference type="GO" id="GO:0004096">
    <property type="term" value="F:catalase activity"/>
    <property type="evidence" value="ECO:0007669"/>
    <property type="project" value="InterPro"/>
</dbReference>
<keyword evidence="1 3" id="KW-0408">Iron</keyword>
<comment type="cofactor">
    <cofactor evidence="1">
        <name>heme</name>
        <dbReference type="ChEBI" id="CHEBI:30413"/>
    </cofactor>
</comment>
<gene>
    <name evidence="5" type="ordered locus">Acid_3434</name>
</gene>
<name>Q021I2_SOLUE</name>
<dbReference type="InterPro" id="IPR018028">
    <property type="entry name" value="Catalase"/>
</dbReference>
<feature type="domain" description="Catalase core" evidence="4">
    <location>
        <begin position="13"/>
        <end position="325"/>
    </location>
</feature>
<protein>
    <recommendedName>
        <fullName evidence="1">Catalase-related peroxidase</fullName>
        <ecNumber evidence="1">1.11.1.-</ecNumber>
    </recommendedName>
</protein>